<dbReference type="RefSeq" id="WP_166394860.1">
    <property type="nucleotide sequence ID" value="NZ_CP045121.1"/>
</dbReference>
<proteinExistence type="predicted"/>
<sequence length="86" mass="9719">MRFEHDSQSGALYIRVREGEIEETLDLAEPGFGAHVDIDREGNVLGIEFLSFEEYAELVCRSGGALELPDRIEDPEHFRTELARPA</sequence>
<evidence type="ECO:0000313" key="2">
    <source>
        <dbReference type="Proteomes" id="UP000502706"/>
    </source>
</evidence>
<accession>A0A6G8PS93</accession>
<organism evidence="1 2">
    <name type="scientific">Rubrobacter marinus</name>
    <dbReference type="NCBI Taxonomy" id="2653852"/>
    <lineage>
        <taxon>Bacteria</taxon>
        <taxon>Bacillati</taxon>
        <taxon>Actinomycetota</taxon>
        <taxon>Rubrobacteria</taxon>
        <taxon>Rubrobacterales</taxon>
        <taxon>Rubrobacteraceae</taxon>
        <taxon>Rubrobacter</taxon>
    </lineage>
</organism>
<dbReference type="InterPro" id="IPR019270">
    <property type="entry name" value="DUF2283"/>
</dbReference>
<name>A0A6G8PS93_9ACTN</name>
<reference evidence="1 2" key="1">
    <citation type="submission" date="2019-10" db="EMBL/GenBank/DDBJ databases">
        <title>Rubrobacter sp nov SCSIO 52915 isolated from a deep-sea sediment in the South China Sea.</title>
        <authorList>
            <person name="Chen R.W."/>
        </authorList>
    </citation>
    <scope>NUCLEOTIDE SEQUENCE [LARGE SCALE GENOMIC DNA]</scope>
    <source>
        <strain evidence="1 2">SCSIO 52915</strain>
    </source>
</reference>
<keyword evidence="2" id="KW-1185">Reference proteome</keyword>
<protein>
    <submittedName>
        <fullName evidence="1">DUF2283 domain-containing protein</fullName>
    </submittedName>
</protein>
<dbReference type="EMBL" id="CP045121">
    <property type="protein sequence ID" value="QIN77193.1"/>
    <property type="molecule type" value="Genomic_DNA"/>
</dbReference>
<dbReference type="KEGG" id="rmar:GBA65_00200"/>
<dbReference type="Pfam" id="PF10049">
    <property type="entry name" value="DUF2283"/>
    <property type="match status" value="1"/>
</dbReference>
<gene>
    <name evidence="1" type="ORF">GBA65_00200</name>
</gene>
<evidence type="ECO:0000313" key="1">
    <source>
        <dbReference type="EMBL" id="QIN77193.1"/>
    </source>
</evidence>
<dbReference type="AlphaFoldDB" id="A0A6G8PS93"/>
<dbReference type="Proteomes" id="UP000502706">
    <property type="component" value="Chromosome"/>
</dbReference>